<evidence type="ECO:0000313" key="2">
    <source>
        <dbReference type="EMBL" id="KPP95860.1"/>
    </source>
</evidence>
<evidence type="ECO:0000313" key="4">
    <source>
        <dbReference type="Proteomes" id="UP000182045"/>
    </source>
</evidence>
<dbReference type="RefSeq" id="WP_072246082.1">
    <property type="nucleotide sequence ID" value="NZ_FBYC01000004.1"/>
</dbReference>
<dbReference type="AlphaFoldDB" id="A0A0P7W7F3"/>
<evidence type="ECO:0000313" key="3">
    <source>
        <dbReference type="Proteomes" id="UP000050413"/>
    </source>
</evidence>
<reference evidence="2 3" key="1">
    <citation type="submission" date="2015-09" db="EMBL/GenBank/DDBJ databases">
        <title>Identification and resolution of microdiversity through metagenomic sequencing of parallel consortia.</title>
        <authorList>
            <person name="Nelson W.C."/>
            <person name="Romine M.F."/>
            <person name="Lindemann S.R."/>
        </authorList>
    </citation>
    <scope>NUCLEOTIDE SEQUENCE [LARGE SCALE GENOMIC DNA]</scope>
    <source>
        <strain evidence="2">HL-91</strain>
    </source>
</reference>
<dbReference type="Proteomes" id="UP000050413">
    <property type="component" value="Unassembled WGS sequence"/>
</dbReference>
<evidence type="ECO:0000313" key="1">
    <source>
        <dbReference type="EMBL" id="CUX81589.1"/>
    </source>
</evidence>
<dbReference type="EMBL" id="LJSG01000002">
    <property type="protein sequence ID" value="KPP95860.1"/>
    <property type="molecule type" value="Genomic_DNA"/>
</dbReference>
<organism evidence="2 3">
    <name type="scientific">Roseibaca calidilacus</name>
    <dbReference type="NCBI Taxonomy" id="1666912"/>
    <lineage>
        <taxon>Bacteria</taxon>
        <taxon>Pseudomonadati</taxon>
        <taxon>Pseudomonadota</taxon>
        <taxon>Alphaproteobacteria</taxon>
        <taxon>Rhodobacterales</taxon>
        <taxon>Paracoccaceae</taxon>
        <taxon>Roseinatronobacter</taxon>
    </lineage>
</organism>
<accession>A0A0P7W7F3</accession>
<gene>
    <name evidence="1" type="ORF">Ga0058931_1855</name>
    <name evidence="2" type="ORF">HLUCCA05_04100</name>
</gene>
<comment type="caution">
    <text evidence="2">The sequence shown here is derived from an EMBL/GenBank/DDBJ whole genome shotgun (WGS) entry which is preliminary data.</text>
</comment>
<name>A0A0P7W7F3_9RHOB</name>
<protein>
    <submittedName>
        <fullName evidence="2">Uncharacterized protein</fullName>
    </submittedName>
</protein>
<keyword evidence="4" id="KW-1185">Reference proteome</keyword>
<dbReference type="Proteomes" id="UP000182045">
    <property type="component" value="Unassembled WGS sequence"/>
</dbReference>
<dbReference type="OrthoDB" id="7866799at2"/>
<reference evidence="1 4" key="2">
    <citation type="submission" date="2016-01" db="EMBL/GenBank/DDBJ databases">
        <authorList>
            <person name="Varghese N."/>
        </authorList>
    </citation>
    <scope>NUCLEOTIDE SEQUENCE [LARGE SCALE GENOMIC DNA]</scope>
    <source>
        <strain evidence="1 4">HL-91</strain>
    </source>
</reference>
<dbReference type="EMBL" id="FBYC01000004">
    <property type="protein sequence ID" value="CUX81589.1"/>
    <property type="molecule type" value="Genomic_DNA"/>
</dbReference>
<dbReference type="STRING" id="1666912.Ga0058931_1855"/>
<sequence length="103" mass="11503">MYSKVYTLKFPSLEAAKIGVGHLSQELGGSIADSNIVSLSILLHKDGNVTLLARFDTLQDMQEFERLQKTILQTLESVFNLREIVQRSAVAVFVFDREATSIT</sequence>
<proteinExistence type="predicted"/>